<reference evidence="2 3" key="1">
    <citation type="journal article" date="2014" name="Int. J. Syst. Evol. Microbiol.">
        <title>Complete genome sequence of Corynebacterium casei LMG S-19264T (=DSM 44701T), isolated from a smear-ripened cheese.</title>
        <authorList>
            <consortium name="US DOE Joint Genome Institute (JGI-PGF)"/>
            <person name="Walter F."/>
            <person name="Albersmeier A."/>
            <person name="Kalinowski J."/>
            <person name="Ruckert C."/>
        </authorList>
    </citation>
    <scope>NUCLEOTIDE SEQUENCE [LARGE SCALE GENOMIC DNA]</scope>
    <source>
        <strain evidence="2 3">CGMCC 1.16330</strain>
    </source>
</reference>
<dbReference type="AlphaFoldDB" id="A0A8J2ZFQ4"/>
<gene>
    <name evidence="2" type="ORF">GCM10010964_42870</name>
</gene>
<protein>
    <submittedName>
        <fullName evidence="2">Uncharacterized protein</fullName>
    </submittedName>
</protein>
<keyword evidence="1" id="KW-0812">Transmembrane</keyword>
<sequence>MDTAARTAPPEARISMIATAFRWATRLAVASAVGATVTPITLAPEGFAGCVPPEAETASLACLGDAGLGLAAALAGLAVAFAVLSALVRRYQRRVEDRLLVVEVRSAAARGLRGSG</sequence>
<comment type="caution">
    <text evidence="2">The sequence shown here is derived from an EMBL/GenBank/DDBJ whole genome shotgun (WGS) entry which is preliminary data.</text>
</comment>
<evidence type="ECO:0000256" key="1">
    <source>
        <dbReference type="SAM" id="Phobius"/>
    </source>
</evidence>
<evidence type="ECO:0000313" key="3">
    <source>
        <dbReference type="Proteomes" id="UP000597507"/>
    </source>
</evidence>
<keyword evidence="1" id="KW-0472">Membrane</keyword>
<keyword evidence="1" id="KW-1133">Transmembrane helix</keyword>
<feature type="transmembrane region" description="Helical" evidence="1">
    <location>
        <begin position="66"/>
        <end position="88"/>
    </location>
</feature>
<dbReference type="Proteomes" id="UP000597507">
    <property type="component" value="Unassembled WGS sequence"/>
</dbReference>
<evidence type="ECO:0000313" key="2">
    <source>
        <dbReference type="EMBL" id="GGG51030.1"/>
    </source>
</evidence>
<organism evidence="2 3">
    <name type="scientific">Caldovatus sediminis</name>
    <dbReference type="NCBI Taxonomy" id="2041189"/>
    <lineage>
        <taxon>Bacteria</taxon>
        <taxon>Pseudomonadati</taxon>
        <taxon>Pseudomonadota</taxon>
        <taxon>Alphaproteobacteria</taxon>
        <taxon>Acetobacterales</taxon>
        <taxon>Roseomonadaceae</taxon>
        <taxon>Caldovatus</taxon>
    </lineage>
</organism>
<dbReference type="EMBL" id="BMKS01000024">
    <property type="protein sequence ID" value="GGG51030.1"/>
    <property type="molecule type" value="Genomic_DNA"/>
</dbReference>
<proteinExistence type="predicted"/>
<name>A0A8J2ZFQ4_9PROT</name>
<dbReference type="RefSeq" id="WP_188904030.1">
    <property type="nucleotide sequence ID" value="NZ_BMKS01000024.1"/>
</dbReference>
<keyword evidence="3" id="KW-1185">Reference proteome</keyword>
<accession>A0A8J2ZFQ4</accession>